<dbReference type="RefSeq" id="WP_183879344.1">
    <property type="nucleotide sequence ID" value="NZ_JACHCD010000002.1"/>
</dbReference>
<evidence type="ECO:0000313" key="3">
    <source>
        <dbReference type="Proteomes" id="UP000537204"/>
    </source>
</evidence>
<sequence length="319" mass="37034">MKRFEDYKEEVILTYKKRRDEGALPYNLRNLTIANMRKECLAVFHRRYSKKDEETFKSLLNVERDSAQEYYKKLNESKADIFKALYNFLKEYSGDTKDKNIELLAWLIDFQPRPHVKPDTYELVKTEWELSVIKGKVSGKKEIEEDQIVDAYEITKAEFSESAPVRPINSLLGDIPSDNSPLDENPKSGNGKFGFPRKFNKAVISFVAAFLIMGGSYFFYDMNNQCMYWNGDEYQSINCNQKVEGANIIPKDTFRLKHLKRIKNVAEITRDDIGKVHYSKVNGNVVFYTTGGENPTDSRKRLLPLSEHMYAEHVEGNQP</sequence>
<gene>
    <name evidence="2" type="ORF">HDE68_000922</name>
</gene>
<proteinExistence type="predicted"/>
<protein>
    <submittedName>
        <fullName evidence="2">Uncharacterized protein</fullName>
    </submittedName>
</protein>
<reference evidence="2 3" key="1">
    <citation type="submission" date="2020-08" db="EMBL/GenBank/DDBJ databases">
        <title>Genomic Encyclopedia of Type Strains, Phase IV (KMG-V): Genome sequencing to study the core and pangenomes of soil and plant-associated prokaryotes.</title>
        <authorList>
            <person name="Whitman W."/>
        </authorList>
    </citation>
    <scope>NUCLEOTIDE SEQUENCE [LARGE SCALE GENOMIC DNA]</scope>
    <source>
        <strain evidence="2 3">S3M1</strain>
    </source>
</reference>
<keyword evidence="1" id="KW-0812">Transmembrane</keyword>
<evidence type="ECO:0000256" key="1">
    <source>
        <dbReference type="SAM" id="Phobius"/>
    </source>
</evidence>
<accession>A0A7W8ZJ96</accession>
<comment type="caution">
    <text evidence="2">The sequence shown here is derived from an EMBL/GenBank/DDBJ whole genome shotgun (WGS) entry which is preliminary data.</text>
</comment>
<dbReference type="EMBL" id="JACHCE010000001">
    <property type="protein sequence ID" value="MBB5635037.1"/>
    <property type="molecule type" value="Genomic_DNA"/>
</dbReference>
<dbReference type="AlphaFoldDB" id="A0A7W8ZJ96"/>
<evidence type="ECO:0000313" key="2">
    <source>
        <dbReference type="EMBL" id="MBB5635037.1"/>
    </source>
</evidence>
<name>A0A7W8ZJ96_9SPHI</name>
<dbReference type="Proteomes" id="UP000537204">
    <property type="component" value="Unassembled WGS sequence"/>
</dbReference>
<organism evidence="2 3">
    <name type="scientific">Pedobacter cryoconitis</name>
    <dbReference type="NCBI Taxonomy" id="188932"/>
    <lineage>
        <taxon>Bacteria</taxon>
        <taxon>Pseudomonadati</taxon>
        <taxon>Bacteroidota</taxon>
        <taxon>Sphingobacteriia</taxon>
        <taxon>Sphingobacteriales</taxon>
        <taxon>Sphingobacteriaceae</taxon>
        <taxon>Pedobacter</taxon>
    </lineage>
</organism>
<keyword evidence="1" id="KW-1133">Transmembrane helix</keyword>
<keyword evidence="1" id="KW-0472">Membrane</keyword>
<feature type="transmembrane region" description="Helical" evidence="1">
    <location>
        <begin position="202"/>
        <end position="220"/>
    </location>
</feature>